<dbReference type="GO" id="GO:0016787">
    <property type="term" value="F:hydrolase activity"/>
    <property type="evidence" value="ECO:0007669"/>
    <property type="project" value="UniProtKB-KW"/>
</dbReference>
<proteinExistence type="inferred from homology"/>
<dbReference type="InterPro" id="IPR000868">
    <property type="entry name" value="Isochorismatase-like_dom"/>
</dbReference>
<evidence type="ECO:0000313" key="5">
    <source>
        <dbReference type="Proteomes" id="UP000315215"/>
    </source>
</evidence>
<dbReference type="InterPro" id="IPR050272">
    <property type="entry name" value="Isochorismatase-like_hydrls"/>
</dbReference>
<accession>A0A516KJC2</accession>
<evidence type="ECO:0000256" key="2">
    <source>
        <dbReference type="ARBA" id="ARBA00022801"/>
    </source>
</evidence>
<evidence type="ECO:0000259" key="3">
    <source>
        <dbReference type="Pfam" id="PF00857"/>
    </source>
</evidence>
<dbReference type="EMBL" id="CP041666">
    <property type="protein sequence ID" value="QDP41488.1"/>
    <property type="molecule type" value="Genomic_DNA"/>
</dbReference>
<dbReference type="RefSeq" id="WP_143896083.1">
    <property type="nucleotide sequence ID" value="NZ_CP041666.1"/>
</dbReference>
<sequence>MQALLVIDVQNGLVHKGDFQKELSNIEMVIHDFKEAGKPVIFMKHTDDAENSPLYRGSTGSELHSSVKKYAQQVIEKQTPSAFYNTNLSSSLDGLGVDHLFITGFNTEYCCLFTAISAFDRGYKVTFLEDVTATVNSADTYEMQGLHIRDFIGSVLHVSNVIEVLEYEEYKEKYRLAPSS</sequence>
<evidence type="ECO:0000313" key="4">
    <source>
        <dbReference type="EMBL" id="QDP41488.1"/>
    </source>
</evidence>
<feature type="domain" description="Isochorismatase-like" evidence="3">
    <location>
        <begin position="3"/>
        <end position="142"/>
    </location>
</feature>
<name>A0A516KJC2_9BACI</name>
<reference evidence="4 5" key="1">
    <citation type="submission" date="2019-07" db="EMBL/GenBank/DDBJ databases">
        <authorList>
            <person name="Li J."/>
        </authorList>
    </citation>
    <scope>NUCLEOTIDE SEQUENCE [LARGE SCALE GENOMIC DNA]</scope>
    <source>
        <strain evidence="4 5">TKL69</strain>
    </source>
</reference>
<comment type="similarity">
    <text evidence="1">Belongs to the isochorismatase family.</text>
</comment>
<dbReference type="Gene3D" id="3.40.50.850">
    <property type="entry name" value="Isochorismatase-like"/>
    <property type="match status" value="1"/>
</dbReference>
<dbReference type="PANTHER" id="PTHR43540">
    <property type="entry name" value="PEROXYUREIDOACRYLATE/UREIDOACRYLATE AMIDOHYDROLASE-RELATED"/>
    <property type="match status" value="1"/>
</dbReference>
<protein>
    <submittedName>
        <fullName evidence="4">Isochorismatase family protein</fullName>
    </submittedName>
</protein>
<evidence type="ECO:0000256" key="1">
    <source>
        <dbReference type="ARBA" id="ARBA00006336"/>
    </source>
</evidence>
<dbReference type="OrthoDB" id="9785724at2"/>
<keyword evidence="2" id="KW-0378">Hydrolase</keyword>
<dbReference type="AlphaFoldDB" id="A0A516KJC2"/>
<dbReference type="Pfam" id="PF00857">
    <property type="entry name" value="Isochorismatase"/>
    <property type="match status" value="1"/>
</dbReference>
<dbReference type="InterPro" id="IPR036380">
    <property type="entry name" value="Isochorismatase-like_sf"/>
</dbReference>
<organism evidence="4 5">
    <name type="scientific">Radiobacillus deserti</name>
    <dbReference type="NCBI Taxonomy" id="2594883"/>
    <lineage>
        <taxon>Bacteria</taxon>
        <taxon>Bacillati</taxon>
        <taxon>Bacillota</taxon>
        <taxon>Bacilli</taxon>
        <taxon>Bacillales</taxon>
        <taxon>Bacillaceae</taxon>
        <taxon>Radiobacillus</taxon>
    </lineage>
</organism>
<dbReference type="SUPFAM" id="SSF52499">
    <property type="entry name" value="Isochorismatase-like hydrolases"/>
    <property type="match status" value="1"/>
</dbReference>
<dbReference type="PANTHER" id="PTHR43540:SF6">
    <property type="entry name" value="ISOCHORISMATASE-LIKE DOMAIN-CONTAINING PROTEIN"/>
    <property type="match status" value="1"/>
</dbReference>
<dbReference type="Proteomes" id="UP000315215">
    <property type="component" value="Chromosome"/>
</dbReference>
<gene>
    <name evidence="4" type="ORF">FN924_15685</name>
</gene>
<dbReference type="KEGG" id="aqt:FN924_15685"/>
<keyword evidence="5" id="KW-1185">Reference proteome</keyword>